<proteinExistence type="predicted"/>
<evidence type="ECO:0000313" key="2">
    <source>
        <dbReference type="Proteomes" id="UP000001075"/>
    </source>
</evidence>
<organism evidence="1 2">
    <name type="scientific">Cricetulus griseus</name>
    <name type="common">Chinese hamster</name>
    <name type="synonym">Cricetulus barabensis griseus</name>
    <dbReference type="NCBI Taxonomy" id="10029"/>
    <lineage>
        <taxon>Eukaryota</taxon>
        <taxon>Metazoa</taxon>
        <taxon>Chordata</taxon>
        <taxon>Craniata</taxon>
        <taxon>Vertebrata</taxon>
        <taxon>Euteleostomi</taxon>
        <taxon>Mammalia</taxon>
        <taxon>Eutheria</taxon>
        <taxon>Euarchontoglires</taxon>
        <taxon>Glires</taxon>
        <taxon>Rodentia</taxon>
        <taxon>Myomorpha</taxon>
        <taxon>Muroidea</taxon>
        <taxon>Cricetidae</taxon>
        <taxon>Cricetinae</taxon>
        <taxon>Cricetulus</taxon>
    </lineage>
</organism>
<name>G3HHU5_CRIGR</name>
<gene>
    <name evidence="1" type="ORF">I79_010205</name>
</gene>
<protein>
    <submittedName>
        <fullName evidence="1">Uncharacterized protein</fullName>
    </submittedName>
</protein>
<dbReference type="Proteomes" id="UP000001075">
    <property type="component" value="Unassembled WGS sequence"/>
</dbReference>
<dbReference type="InParanoid" id="G3HHU5"/>
<dbReference type="EMBL" id="JH000389">
    <property type="protein sequence ID" value="EGW04297.1"/>
    <property type="molecule type" value="Genomic_DNA"/>
</dbReference>
<evidence type="ECO:0000313" key="1">
    <source>
        <dbReference type="EMBL" id="EGW04297.1"/>
    </source>
</evidence>
<sequence>MDLVMHSSSKMTRHWKTGVSEYPAIHRRSKNKLASHQFRRVDHPTLPSENNPYMKTVTYRRCQKQQHRKLPFSWLAMATPVTVPVWSSYSCSSCPSSSAHPC</sequence>
<accession>G3HHU5</accession>
<reference evidence="2" key="1">
    <citation type="journal article" date="2011" name="Nat. Biotechnol.">
        <title>The genomic sequence of the Chinese hamster ovary (CHO)-K1 cell line.</title>
        <authorList>
            <person name="Xu X."/>
            <person name="Nagarajan H."/>
            <person name="Lewis N.E."/>
            <person name="Pan S."/>
            <person name="Cai Z."/>
            <person name="Liu X."/>
            <person name="Chen W."/>
            <person name="Xie M."/>
            <person name="Wang W."/>
            <person name="Hammond S."/>
            <person name="Andersen M.R."/>
            <person name="Neff N."/>
            <person name="Passarelli B."/>
            <person name="Koh W."/>
            <person name="Fan H.C."/>
            <person name="Wang J."/>
            <person name="Gui Y."/>
            <person name="Lee K.H."/>
            <person name="Betenbaugh M.J."/>
            <person name="Quake S.R."/>
            <person name="Famili I."/>
            <person name="Palsson B.O."/>
            <person name="Wang J."/>
        </authorList>
    </citation>
    <scope>NUCLEOTIDE SEQUENCE [LARGE SCALE GENOMIC DNA]</scope>
    <source>
        <strain evidence="2">CHO K1 cell line</strain>
    </source>
</reference>
<dbReference type="AlphaFoldDB" id="G3HHU5"/>